<feature type="transmembrane region" description="Helical" evidence="1">
    <location>
        <begin position="106"/>
        <end position="128"/>
    </location>
</feature>
<evidence type="ECO:0000313" key="2">
    <source>
        <dbReference type="EMBL" id="AQS38595.1"/>
    </source>
</evidence>
<evidence type="ECO:0000256" key="1">
    <source>
        <dbReference type="SAM" id="Phobius"/>
    </source>
</evidence>
<keyword evidence="3" id="KW-1185">Reference proteome</keyword>
<sequence length="199" mass="21475">MSWFDDFDLGKTISAIAPLAGKIIGGPFAALAISAVQLALGSDESEPEVLAKQIKNATPEQLIALRNIDAGLKVQLKELNIKEQDLEYQDRADARELFQQNSWPQILLSALFVLGYFTITGLLAYFAVNAGAVNGSQGVEINPLLFGMLSTVIGVLTAAIPQILNFWFGSSKGSQDKSLMMNHQQGMFSKNLSNKGVGQ</sequence>
<dbReference type="Proteomes" id="UP000189545">
    <property type="component" value="Chromosome"/>
</dbReference>
<dbReference type="EMBL" id="CP014782">
    <property type="protein sequence ID" value="AQS38595.1"/>
    <property type="molecule type" value="Genomic_DNA"/>
</dbReference>
<evidence type="ECO:0000313" key="3">
    <source>
        <dbReference type="Proteomes" id="UP000189545"/>
    </source>
</evidence>
<dbReference type="RefSeq" id="WP_077753612.1">
    <property type="nucleotide sequence ID" value="NZ_CP014782.1"/>
</dbReference>
<reference evidence="2 3" key="1">
    <citation type="submission" date="2016-03" db="EMBL/GenBank/DDBJ databases">
        <title>Complete genome sequence of Shewanella psychrophila WP2, a deep sea bacterium isolated from west Pacific sediment.</title>
        <authorList>
            <person name="Xu G."/>
            <person name="Jian H."/>
        </authorList>
    </citation>
    <scope>NUCLEOTIDE SEQUENCE [LARGE SCALE GENOMIC DNA]</scope>
    <source>
        <strain evidence="2 3">WP2</strain>
    </source>
</reference>
<dbReference type="AlphaFoldDB" id="A0A1S6HSV1"/>
<name>A0A1S6HSV1_9GAMM</name>
<feature type="transmembrane region" description="Helical" evidence="1">
    <location>
        <begin position="148"/>
        <end position="168"/>
    </location>
</feature>
<dbReference type="STRING" id="225848.Sps_03468"/>
<keyword evidence="1" id="KW-1133">Transmembrane helix</keyword>
<accession>A0A1S6HSV1</accession>
<keyword evidence="1" id="KW-0472">Membrane</keyword>
<keyword evidence="1" id="KW-0812">Transmembrane</keyword>
<dbReference type="OrthoDB" id="9098935at2"/>
<dbReference type="KEGG" id="spsw:Sps_03468"/>
<organism evidence="2 3">
    <name type="scientific">Shewanella psychrophila</name>
    <dbReference type="NCBI Taxonomy" id="225848"/>
    <lineage>
        <taxon>Bacteria</taxon>
        <taxon>Pseudomonadati</taxon>
        <taxon>Pseudomonadota</taxon>
        <taxon>Gammaproteobacteria</taxon>
        <taxon>Alteromonadales</taxon>
        <taxon>Shewanellaceae</taxon>
        <taxon>Shewanella</taxon>
    </lineage>
</organism>
<gene>
    <name evidence="2" type="ORF">Sps_03468</name>
</gene>
<protein>
    <submittedName>
        <fullName evidence="2">Uncharacterized protein</fullName>
    </submittedName>
</protein>
<proteinExistence type="predicted"/>